<organism evidence="8 9">
    <name type="scientific">Paenibacillus oenotherae</name>
    <dbReference type="NCBI Taxonomy" id="1435645"/>
    <lineage>
        <taxon>Bacteria</taxon>
        <taxon>Bacillati</taxon>
        <taxon>Bacillota</taxon>
        <taxon>Bacilli</taxon>
        <taxon>Bacillales</taxon>
        <taxon>Paenibacillaceae</taxon>
        <taxon>Paenibacillus</taxon>
    </lineage>
</organism>
<sequence length="236" mass="25899">MESDGSLTMAITIVIADDQTLMRDGLQTIVQLEEDMNVVATAENGAEAYEMVRLHQPDLVLMDIRMPVMDGIESTQKIRQDYPHTLVLVLTTFADDDYIVDALVNGACGFLLKDMPGDKLLQAIRDAMKGDLMMSGPIAAKLASRISSLSAKDKRAGKNGQAAESLPGKQGVSVRFTEREKTVVALMMEGMTNREIAGKLFMSEGTVKNYISTIYDKIGTNDRTQAVLWLKSMTDL</sequence>
<evidence type="ECO:0000256" key="3">
    <source>
        <dbReference type="ARBA" id="ARBA00023125"/>
    </source>
</evidence>
<comment type="caution">
    <text evidence="8">The sequence shown here is derived from an EMBL/GenBank/DDBJ whole genome shotgun (WGS) entry which is preliminary data.</text>
</comment>
<dbReference type="InterPro" id="IPR000792">
    <property type="entry name" value="Tscrpt_reg_LuxR_C"/>
</dbReference>
<feature type="modified residue" description="4-aspartylphosphate" evidence="5">
    <location>
        <position position="63"/>
    </location>
</feature>
<dbReference type="Pfam" id="PF00196">
    <property type="entry name" value="GerE"/>
    <property type="match status" value="1"/>
</dbReference>
<protein>
    <submittedName>
        <fullName evidence="8">Response regulator transcription factor</fullName>
    </submittedName>
</protein>
<dbReference type="PRINTS" id="PR00038">
    <property type="entry name" value="HTHLUXR"/>
</dbReference>
<dbReference type="InterPro" id="IPR011006">
    <property type="entry name" value="CheY-like_superfamily"/>
</dbReference>
<gene>
    <name evidence="8" type="ORF">K0T92_06670</name>
</gene>
<keyword evidence="3" id="KW-0238">DNA-binding</keyword>
<dbReference type="EMBL" id="JAHZIJ010000003">
    <property type="protein sequence ID" value="MBW7474423.1"/>
    <property type="molecule type" value="Genomic_DNA"/>
</dbReference>
<dbReference type="InterPro" id="IPR058245">
    <property type="entry name" value="NreC/VraR/RcsB-like_REC"/>
</dbReference>
<dbReference type="PANTHER" id="PTHR43214:SF43">
    <property type="entry name" value="TWO-COMPONENT RESPONSE REGULATOR"/>
    <property type="match status" value="1"/>
</dbReference>
<evidence type="ECO:0000313" key="8">
    <source>
        <dbReference type="EMBL" id="MBW7474423.1"/>
    </source>
</evidence>
<evidence type="ECO:0000256" key="4">
    <source>
        <dbReference type="ARBA" id="ARBA00023163"/>
    </source>
</evidence>
<dbReference type="PANTHER" id="PTHR43214">
    <property type="entry name" value="TWO-COMPONENT RESPONSE REGULATOR"/>
    <property type="match status" value="1"/>
</dbReference>
<dbReference type="InterPro" id="IPR001789">
    <property type="entry name" value="Sig_transdc_resp-reg_receiver"/>
</dbReference>
<evidence type="ECO:0000259" key="6">
    <source>
        <dbReference type="PROSITE" id="PS50043"/>
    </source>
</evidence>
<name>A0ABS7D3E2_9BACL</name>
<dbReference type="SUPFAM" id="SSF46894">
    <property type="entry name" value="C-terminal effector domain of the bipartite response regulators"/>
    <property type="match status" value="1"/>
</dbReference>
<evidence type="ECO:0000259" key="7">
    <source>
        <dbReference type="PROSITE" id="PS50110"/>
    </source>
</evidence>
<evidence type="ECO:0000256" key="2">
    <source>
        <dbReference type="ARBA" id="ARBA00023015"/>
    </source>
</evidence>
<dbReference type="PROSITE" id="PS50110">
    <property type="entry name" value="RESPONSE_REGULATORY"/>
    <property type="match status" value="1"/>
</dbReference>
<evidence type="ECO:0000256" key="1">
    <source>
        <dbReference type="ARBA" id="ARBA00022553"/>
    </source>
</evidence>
<dbReference type="InterPro" id="IPR016032">
    <property type="entry name" value="Sig_transdc_resp-reg_C-effctor"/>
</dbReference>
<keyword evidence="4" id="KW-0804">Transcription</keyword>
<dbReference type="Proteomes" id="UP000812277">
    <property type="component" value="Unassembled WGS sequence"/>
</dbReference>
<evidence type="ECO:0000313" key="9">
    <source>
        <dbReference type="Proteomes" id="UP000812277"/>
    </source>
</evidence>
<dbReference type="Gene3D" id="3.40.50.2300">
    <property type="match status" value="1"/>
</dbReference>
<dbReference type="PROSITE" id="PS50043">
    <property type="entry name" value="HTH_LUXR_2"/>
    <property type="match status" value="1"/>
</dbReference>
<feature type="domain" description="Response regulatory" evidence="7">
    <location>
        <begin position="12"/>
        <end position="128"/>
    </location>
</feature>
<dbReference type="CDD" id="cd06170">
    <property type="entry name" value="LuxR_C_like"/>
    <property type="match status" value="1"/>
</dbReference>
<dbReference type="SMART" id="SM00448">
    <property type="entry name" value="REC"/>
    <property type="match status" value="1"/>
</dbReference>
<dbReference type="SUPFAM" id="SSF52172">
    <property type="entry name" value="CheY-like"/>
    <property type="match status" value="1"/>
</dbReference>
<accession>A0ABS7D3E2</accession>
<dbReference type="Pfam" id="PF00072">
    <property type="entry name" value="Response_reg"/>
    <property type="match status" value="1"/>
</dbReference>
<proteinExistence type="predicted"/>
<keyword evidence="9" id="KW-1185">Reference proteome</keyword>
<keyword evidence="1 5" id="KW-0597">Phosphoprotein</keyword>
<dbReference type="SMART" id="SM00421">
    <property type="entry name" value="HTH_LUXR"/>
    <property type="match status" value="1"/>
</dbReference>
<feature type="domain" description="HTH luxR-type" evidence="6">
    <location>
        <begin position="169"/>
        <end position="234"/>
    </location>
</feature>
<evidence type="ECO:0000256" key="5">
    <source>
        <dbReference type="PROSITE-ProRule" id="PRU00169"/>
    </source>
</evidence>
<keyword evidence="2" id="KW-0805">Transcription regulation</keyword>
<dbReference type="CDD" id="cd17535">
    <property type="entry name" value="REC_NarL-like"/>
    <property type="match status" value="1"/>
</dbReference>
<dbReference type="InterPro" id="IPR039420">
    <property type="entry name" value="WalR-like"/>
</dbReference>
<reference evidence="8 9" key="1">
    <citation type="submission" date="2021-07" db="EMBL/GenBank/DDBJ databases">
        <title>Paenibacillus radiodurans sp. nov., isolated from the southeastern edge of Tengger Desert.</title>
        <authorList>
            <person name="Zhang G."/>
        </authorList>
    </citation>
    <scope>NUCLEOTIDE SEQUENCE [LARGE SCALE GENOMIC DNA]</scope>
    <source>
        <strain evidence="8 9">DT7-4</strain>
    </source>
</reference>